<comment type="subcellular location">
    <subcellularLocation>
        <location evidence="2">Cell membrane</location>
        <topology evidence="2">Multi-pass membrane protein</topology>
    </subcellularLocation>
</comment>
<evidence type="ECO:0000256" key="15">
    <source>
        <dbReference type="ARBA" id="ARBA00023136"/>
    </source>
</evidence>
<organism evidence="24 25">
    <name type="scientific">Desulfofarcimen acetoxidans (strain ATCC 49208 / DSM 771 / KCTC 5769 / VKM B-1644 / 5575)</name>
    <name type="common">Desulfotomaculum acetoxidans</name>
    <dbReference type="NCBI Taxonomy" id="485916"/>
    <lineage>
        <taxon>Bacteria</taxon>
        <taxon>Bacillati</taxon>
        <taxon>Bacillota</taxon>
        <taxon>Clostridia</taxon>
        <taxon>Eubacteriales</taxon>
        <taxon>Peptococcaceae</taxon>
        <taxon>Desulfofarcimen</taxon>
    </lineage>
</organism>
<dbReference type="KEGG" id="dae:Dtox_1555"/>
<evidence type="ECO:0000313" key="24">
    <source>
        <dbReference type="EMBL" id="ACV62417.1"/>
    </source>
</evidence>
<dbReference type="FunFam" id="1.10.287.130:FF:000004">
    <property type="entry name" value="Ethylene receptor 1"/>
    <property type="match status" value="1"/>
</dbReference>
<reference evidence="24 25" key="1">
    <citation type="journal article" date="2009" name="Stand. Genomic Sci.">
        <title>Complete genome sequence of Desulfotomaculum acetoxidans type strain (5575).</title>
        <authorList>
            <person name="Spring S."/>
            <person name="Lapidus A."/>
            <person name="Schroder M."/>
            <person name="Gleim D."/>
            <person name="Sims D."/>
            <person name="Meincke L."/>
            <person name="Glavina Del Rio T."/>
            <person name="Tice H."/>
            <person name="Copeland A."/>
            <person name="Cheng J.F."/>
            <person name="Lucas S."/>
            <person name="Chen F."/>
            <person name="Nolan M."/>
            <person name="Bruce D."/>
            <person name="Goodwin L."/>
            <person name="Pitluck S."/>
            <person name="Ivanova N."/>
            <person name="Mavromatis K."/>
            <person name="Mikhailova N."/>
            <person name="Pati A."/>
            <person name="Chen A."/>
            <person name="Palaniappan K."/>
            <person name="Land M."/>
            <person name="Hauser L."/>
            <person name="Chang Y.J."/>
            <person name="Jeffries C.D."/>
            <person name="Chain P."/>
            <person name="Saunders E."/>
            <person name="Brettin T."/>
            <person name="Detter J.C."/>
            <person name="Goker M."/>
            <person name="Bristow J."/>
            <person name="Eisen J.A."/>
            <person name="Markowitz V."/>
            <person name="Hugenholtz P."/>
            <person name="Kyrpides N.C."/>
            <person name="Klenk H.P."/>
            <person name="Han C."/>
        </authorList>
    </citation>
    <scope>NUCLEOTIDE SEQUENCE [LARGE SCALE GENOMIC DNA]</scope>
    <source>
        <strain evidence="25">ATCC 49208 / DSM 771 / VKM B-1644</strain>
    </source>
</reference>
<dbReference type="SMART" id="SM00448">
    <property type="entry name" value="REC"/>
    <property type="match status" value="3"/>
</dbReference>
<evidence type="ECO:0000256" key="12">
    <source>
        <dbReference type="ARBA" id="ARBA00022840"/>
    </source>
</evidence>
<evidence type="ECO:0000256" key="1">
    <source>
        <dbReference type="ARBA" id="ARBA00000085"/>
    </source>
</evidence>
<dbReference type="Gene3D" id="3.30.565.10">
    <property type="entry name" value="Histidine kinase-like ATPase, C-terminal domain"/>
    <property type="match status" value="1"/>
</dbReference>
<keyword evidence="10" id="KW-0547">Nucleotide-binding</keyword>
<sequence>MEKIIEILNKNEENIIAVLINKAKQGEYTRYTSTRMDDWVLSVRGITKGIENLFKAQERTNFLHVDGECECDETVAFGIKEAKLHRARGVTLSMFLGLIKYYRQSYIVVLESVAELNEVEKKDILSKINLYFDRFEIGFCSEWSNISKDSRVSQLQEVNRILTNEKNKFHTIFQSMAEPVIVVDAKRRIREINNAAVKCFNLDYKNVIGKPCYEIFRCCHELDECPLKRAMREASQYDNLEISIDINNHLRKFLVSGSFLEDISGKFAGGVELFIDVTESRENELKLLKARNDADLEAAKLRAMISGMGEGVVFADAGDRIIEVNDFFLNYIAGCSRSELLGKSIWDFHAGDLLGEVRNLINSFKTKSYSSHVSVTRRIRELEMIMRVQPIYSNGLYQGVLLNAIDVTELSRARIEAERAKEQAESANRAKSDFLAVMSHEIRTPMNGILGFAEILLNQALSSEQKESVQAISLCGEQLLDLINEILDLSKIESGKMVLEETDFSLENIIKDVITTVRQKAQDKGLEIRVNFLDDIPQRFIGDSIRIRQILSNLLFNAVKFTMQGSVIISVSKRQEECHERDDIFPLQIEVADTGIGISQDKRELIFDAFTQAEGVIAQKFGGSGLGLTICRSLLDLMGGEIWVNSNKPQGTIFTFCLPVKIHFDGAKESNNFENESVSDGATILVVEDDRVARQIIKIHLRKAGYNVISTASGKEAITCARHYHPHGVILDLLLPDLSGWQVLQELKKSEITREIPVIICSILPEKEKAISLGAVDYIEKPVREKTLLEKVRKHVSLQMCGECHIVLVDDEQVVLDYLSVSLGGNNYILHLFSDAKDALIYLLTGGYAHAIILDLPMPGMDSFDFLNRLRANQQTAKIPVLINTAKELTPGDFKQLNGKYQAILEKSSLEPKKLVQKVAQLVYEYTATSADIESDGGESGKKAYNILVAEDHILNQKIIESFLVTEGHRVTMVKDGAEVLHALKSNNFDLILMDMQMPTMDGYETMARIRAEKKWGSMPIVAITAYAMKGDEEKCFEAGCNYYLSKPIRKADLISLIDRITLSGSENKNAKMDMEYLQEIRHLIPFFIDSVEQEINKALIALEKGDFSTIEYIGHGLKGSCGAYGFHELSELGEEMERSSIDEDYKTLVISVDRFRMKIHDIKDAVLAVKF</sequence>
<dbReference type="GO" id="GO:0005524">
    <property type="term" value="F:ATP binding"/>
    <property type="evidence" value="ECO:0007669"/>
    <property type="project" value="UniProtKB-KW"/>
</dbReference>
<dbReference type="Pfam" id="PF13426">
    <property type="entry name" value="PAS_9"/>
    <property type="match status" value="1"/>
</dbReference>
<evidence type="ECO:0000256" key="16">
    <source>
        <dbReference type="ARBA" id="ARBA00024867"/>
    </source>
</evidence>
<gene>
    <name evidence="24" type="ordered locus">Dtox_1555</name>
</gene>
<feature type="modified residue" description="Phosphohistidine" evidence="18">
    <location>
        <position position="1116"/>
    </location>
</feature>
<dbReference type="eggNOG" id="COG0642">
    <property type="taxonomic scope" value="Bacteria"/>
</dbReference>
<dbReference type="PROSITE" id="PS50112">
    <property type="entry name" value="PAS"/>
    <property type="match status" value="1"/>
</dbReference>
<comment type="catalytic activity">
    <reaction evidence="1">
        <text>ATP + protein L-histidine = ADP + protein N-phospho-L-histidine.</text>
        <dbReference type="EC" id="2.7.13.3"/>
    </reaction>
</comment>
<dbReference type="EMBL" id="CP001720">
    <property type="protein sequence ID" value="ACV62417.1"/>
    <property type="molecule type" value="Genomic_DNA"/>
</dbReference>
<evidence type="ECO:0000256" key="13">
    <source>
        <dbReference type="ARBA" id="ARBA00022989"/>
    </source>
</evidence>
<evidence type="ECO:0000256" key="4">
    <source>
        <dbReference type="ARBA" id="ARBA00012438"/>
    </source>
</evidence>
<keyword evidence="25" id="KW-1185">Reference proteome</keyword>
<dbReference type="InterPro" id="IPR011006">
    <property type="entry name" value="CheY-like_superfamily"/>
</dbReference>
<dbReference type="CDD" id="cd00082">
    <property type="entry name" value="HisKA"/>
    <property type="match status" value="1"/>
</dbReference>
<dbReference type="CDD" id="cd00156">
    <property type="entry name" value="REC"/>
    <property type="match status" value="1"/>
</dbReference>
<keyword evidence="13" id="KW-1133">Transmembrane helix</keyword>
<feature type="modified residue" description="4-aspartylphosphate" evidence="19">
    <location>
        <position position="995"/>
    </location>
</feature>
<evidence type="ECO:0000259" key="23">
    <source>
        <dbReference type="PROSITE" id="PS50894"/>
    </source>
</evidence>
<dbReference type="PANTHER" id="PTHR45339:SF1">
    <property type="entry name" value="HYBRID SIGNAL TRANSDUCTION HISTIDINE KINASE J"/>
    <property type="match status" value="1"/>
</dbReference>
<dbReference type="InterPro" id="IPR036641">
    <property type="entry name" value="HPT_dom_sf"/>
</dbReference>
<evidence type="ECO:0000256" key="17">
    <source>
        <dbReference type="ARBA" id="ARBA00074306"/>
    </source>
</evidence>
<dbReference type="Gene3D" id="3.30.450.20">
    <property type="entry name" value="PAS domain"/>
    <property type="match status" value="2"/>
</dbReference>
<dbReference type="HOGENOM" id="CLU_006652_0_0_9"/>
<dbReference type="InterPro" id="IPR004358">
    <property type="entry name" value="Sig_transdc_His_kin-like_C"/>
</dbReference>
<dbReference type="Pfam" id="PF02518">
    <property type="entry name" value="HATPase_c"/>
    <property type="match status" value="1"/>
</dbReference>
<keyword evidence="12" id="KW-0067">ATP-binding</keyword>
<evidence type="ECO:0000256" key="2">
    <source>
        <dbReference type="ARBA" id="ARBA00004651"/>
    </source>
</evidence>
<dbReference type="GO" id="GO:0000155">
    <property type="term" value="F:phosphorelay sensor kinase activity"/>
    <property type="evidence" value="ECO:0007669"/>
    <property type="project" value="InterPro"/>
</dbReference>
<evidence type="ECO:0000256" key="8">
    <source>
        <dbReference type="ARBA" id="ARBA00022679"/>
    </source>
</evidence>
<evidence type="ECO:0000259" key="22">
    <source>
        <dbReference type="PROSITE" id="PS50112"/>
    </source>
</evidence>
<evidence type="ECO:0000256" key="9">
    <source>
        <dbReference type="ARBA" id="ARBA00022692"/>
    </source>
</evidence>
<dbReference type="Pfam" id="PF00512">
    <property type="entry name" value="HisKA"/>
    <property type="match status" value="1"/>
</dbReference>
<dbReference type="SUPFAM" id="SSF55785">
    <property type="entry name" value="PYP-like sensor domain (PAS domain)"/>
    <property type="match status" value="2"/>
</dbReference>
<evidence type="ECO:0000256" key="11">
    <source>
        <dbReference type="ARBA" id="ARBA00022777"/>
    </source>
</evidence>
<feature type="domain" description="Response regulatory" evidence="21">
    <location>
        <begin position="805"/>
        <end position="922"/>
    </location>
</feature>
<keyword evidence="11 24" id="KW-0418">Kinase</keyword>
<feature type="modified residue" description="4-aspartylphosphate" evidence="19">
    <location>
        <position position="855"/>
    </location>
</feature>
<dbReference type="FunFam" id="3.30.565.10:FF:000010">
    <property type="entry name" value="Sensor histidine kinase RcsC"/>
    <property type="match status" value="1"/>
</dbReference>
<dbReference type="CDD" id="cd16922">
    <property type="entry name" value="HATPase_EvgS-ArcB-TorS-like"/>
    <property type="match status" value="1"/>
</dbReference>
<evidence type="ECO:0000256" key="18">
    <source>
        <dbReference type="PROSITE-ProRule" id="PRU00110"/>
    </source>
</evidence>
<keyword evidence="7 19" id="KW-0597">Phosphoprotein</keyword>
<evidence type="ECO:0000256" key="14">
    <source>
        <dbReference type="ARBA" id="ARBA00023012"/>
    </source>
</evidence>
<dbReference type="AlphaFoldDB" id="C8VW65"/>
<evidence type="ECO:0000256" key="6">
    <source>
        <dbReference type="ARBA" id="ARBA00022475"/>
    </source>
</evidence>
<dbReference type="PROSITE" id="PS50894">
    <property type="entry name" value="HPT"/>
    <property type="match status" value="1"/>
</dbReference>
<dbReference type="Gene3D" id="3.40.50.2300">
    <property type="match status" value="3"/>
</dbReference>
<feature type="domain" description="HPt" evidence="23">
    <location>
        <begin position="1077"/>
        <end position="1172"/>
    </location>
</feature>
<dbReference type="Pfam" id="PF01627">
    <property type="entry name" value="Hpt"/>
    <property type="match status" value="1"/>
</dbReference>
<dbReference type="SMART" id="SM00091">
    <property type="entry name" value="PAS"/>
    <property type="match status" value="2"/>
</dbReference>
<dbReference type="PRINTS" id="PR00344">
    <property type="entry name" value="BCTRLSENSOR"/>
</dbReference>
<dbReference type="PROSITE" id="PS50109">
    <property type="entry name" value="HIS_KIN"/>
    <property type="match status" value="1"/>
</dbReference>
<evidence type="ECO:0000256" key="3">
    <source>
        <dbReference type="ARBA" id="ARBA00006402"/>
    </source>
</evidence>
<dbReference type="GO" id="GO:0005886">
    <property type="term" value="C:plasma membrane"/>
    <property type="evidence" value="ECO:0007669"/>
    <property type="project" value="UniProtKB-SubCell"/>
</dbReference>
<dbReference type="SMART" id="SM00388">
    <property type="entry name" value="HisKA"/>
    <property type="match status" value="1"/>
</dbReference>
<dbReference type="STRING" id="485916.Dtox_1555"/>
<evidence type="ECO:0000259" key="21">
    <source>
        <dbReference type="PROSITE" id="PS50110"/>
    </source>
</evidence>
<dbReference type="InterPro" id="IPR000014">
    <property type="entry name" value="PAS"/>
</dbReference>
<dbReference type="InterPro" id="IPR003594">
    <property type="entry name" value="HATPase_dom"/>
</dbReference>
<evidence type="ECO:0000256" key="5">
    <source>
        <dbReference type="ARBA" id="ARBA00018672"/>
    </source>
</evidence>
<keyword evidence="14" id="KW-0902">Two-component regulatory system</keyword>
<dbReference type="Gene3D" id="1.10.287.130">
    <property type="match status" value="1"/>
</dbReference>
<dbReference type="eggNOG" id="COG5002">
    <property type="taxonomic scope" value="Bacteria"/>
</dbReference>
<evidence type="ECO:0000256" key="10">
    <source>
        <dbReference type="ARBA" id="ARBA00022741"/>
    </source>
</evidence>
<dbReference type="RefSeq" id="WP_015757129.1">
    <property type="nucleotide sequence ID" value="NC_013216.1"/>
</dbReference>
<dbReference type="OrthoDB" id="9809348at2"/>
<evidence type="ECO:0000259" key="20">
    <source>
        <dbReference type="PROSITE" id="PS50109"/>
    </source>
</evidence>
<feature type="domain" description="Response regulatory" evidence="21">
    <location>
        <begin position="683"/>
        <end position="796"/>
    </location>
</feature>
<feature type="modified residue" description="4-aspartylphosphate" evidence="19">
    <location>
        <position position="732"/>
    </location>
</feature>
<comment type="similarity">
    <text evidence="3">In the N-terminal section; belongs to the phytochrome family.</text>
</comment>
<comment type="function">
    <text evidence="16">May play the central regulatory role in sporulation. It may be an element of the effector pathway responsible for the activation of sporulation genes in response to nutritional stress. Spo0A may act in concert with spo0H (a sigma factor) to control the expression of some genes that are critical to the sporulation process.</text>
</comment>
<keyword evidence="15" id="KW-0472">Membrane</keyword>
<dbReference type="InterPro" id="IPR005467">
    <property type="entry name" value="His_kinase_dom"/>
</dbReference>
<dbReference type="Pfam" id="PF08448">
    <property type="entry name" value="PAS_4"/>
    <property type="match status" value="1"/>
</dbReference>
<dbReference type="SUPFAM" id="SSF55874">
    <property type="entry name" value="ATPase domain of HSP90 chaperone/DNA topoisomerase II/histidine kinase"/>
    <property type="match status" value="1"/>
</dbReference>
<protein>
    <recommendedName>
        <fullName evidence="17">Circadian input-output histidine kinase CikA</fullName>
        <ecNumber evidence="4">2.7.13.3</ecNumber>
    </recommendedName>
    <alternativeName>
        <fullName evidence="5">Stage 0 sporulation protein A homolog</fullName>
    </alternativeName>
</protein>
<dbReference type="EC" id="2.7.13.3" evidence="4"/>
<dbReference type="InterPro" id="IPR003661">
    <property type="entry name" value="HisK_dim/P_dom"/>
</dbReference>
<dbReference type="InterPro" id="IPR008207">
    <property type="entry name" value="Sig_transdc_His_kin_Hpt_dom"/>
</dbReference>
<keyword evidence="9" id="KW-0812">Transmembrane</keyword>
<dbReference type="Proteomes" id="UP000002217">
    <property type="component" value="Chromosome"/>
</dbReference>
<dbReference type="InterPro" id="IPR013656">
    <property type="entry name" value="PAS_4"/>
</dbReference>
<dbReference type="Pfam" id="PF00072">
    <property type="entry name" value="Response_reg"/>
    <property type="match status" value="3"/>
</dbReference>
<dbReference type="PROSITE" id="PS50110">
    <property type="entry name" value="RESPONSE_REGULATORY"/>
    <property type="match status" value="3"/>
</dbReference>
<dbReference type="CDD" id="cd00130">
    <property type="entry name" value="PAS"/>
    <property type="match status" value="2"/>
</dbReference>
<feature type="domain" description="PAS" evidence="22">
    <location>
        <begin position="165"/>
        <end position="238"/>
    </location>
</feature>
<dbReference type="InterPro" id="IPR036890">
    <property type="entry name" value="HATPase_C_sf"/>
</dbReference>
<dbReference type="SMART" id="SM00387">
    <property type="entry name" value="HATPase_c"/>
    <property type="match status" value="1"/>
</dbReference>
<keyword evidence="8" id="KW-0808">Transferase</keyword>
<dbReference type="SUPFAM" id="SSF52172">
    <property type="entry name" value="CheY-like"/>
    <property type="match status" value="3"/>
</dbReference>
<dbReference type="InterPro" id="IPR035965">
    <property type="entry name" value="PAS-like_dom_sf"/>
</dbReference>
<dbReference type="SUPFAM" id="SSF47226">
    <property type="entry name" value="Histidine-containing phosphotransfer domain, HPT domain"/>
    <property type="match status" value="1"/>
</dbReference>
<evidence type="ECO:0000256" key="19">
    <source>
        <dbReference type="PROSITE-ProRule" id="PRU00169"/>
    </source>
</evidence>
<dbReference type="Gene3D" id="1.20.120.160">
    <property type="entry name" value="HPT domain"/>
    <property type="match status" value="1"/>
</dbReference>
<evidence type="ECO:0000313" key="25">
    <source>
        <dbReference type="Proteomes" id="UP000002217"/>
    </source>
</evidence>
<accession>C8VW65</accession>
<name>C8VW65_DESAS</name>
<proteinExistence type="inferred from homology"/>
<evidence type="ECO:0000256" key="7">
    <source>
        <dbReference type="ARBA" id="ARBA00022553"/>
    </source>
</evidence>
<dbReference type="InterPro" id="IPR036097">
    <property type="entry name" value="HisK_dim/P_sf"/>
</dbReference>
<feature type="domain" description="Response regulatory" evidence="21">
    <location>
        <begin position="946"/>
        <end position="1062"/>
    </location>
</feature>
<dbReference type="PANTHER" id="PTHR45339">
    <property type="entry name" value="HYBRID SIGNAL TRANSDUCTION HISTIDINE KINASE J"/>
    <property type="match status" value="1"/>
</dbReference>
<dbReference type="CDD" id="cd17546">
    <property type="entry name" value="REC_hyHK_CKI1_RcsC-like"/>
    <property type="match status" value="1"/>
</dbReference>
<dbReference type="InterPro" id="IPR001789">
    <property type="entry name" value="Sig_transdc_resp-reg_receiver"/>
</dbReference>
<feature type="domain" description="Histidine kinase" evidence="20">
    <location>
        <begin position="437"/>
        <end position="662"/>
    </location>
</feature>
<keyword evidence="6" id="KW-1003">Cell membrane</keyword>
<dbReference type="NCBIfam" id="TIGR00229">
    <property type="entry name" value="sensory_box"/>
    <property type="match status" value="1"/>
</dbReference>
<dbReference type="SUPFAM" id="SSF47384">
    <property type="entry name" value="Homodimeric domain of signal transducing histidine kinase"/>
    <property type="match status" value="1"/>
</dbReference>